<dbReference type="EMBL" id="RWGY01000007">
    <property type="protein sequence ID" value="TVU39779.1"/>
    <property type="molecule type" value="Genomic_DNA"/>
</dbReference>
<evidence type="ECO:0000313" key="2">
    <source>
        <dbReference type="Proteomes" id="UP000324897"/>
    </source>
</evidence>
<feature type="non-terminal residue" evidence="1">
    <location>
        <position position="1"/>
    </location>
</feature>
<protein>
    <submittedName>
        <fullName evidence="1">Uncharacterized protein</fullName>
    </submittedName>
</protein>
<dbReference type="Gramene" id="TVU39779">
    <property type="protein sequence ID" value="TVU39779"/>
    <property type="gene ID" value="EJB05_13218"/>
</dbReference>
<reference evidence="1 2" key="1">
    <citation type="journal article" date="2019" name="Sci. Rep.">
        <title>A high-quality genome of Eragrostis curvula grass provides insights into Poaceae evolution and supports new strategies to enhance forage quality.</title>
        <authorList>
            <person name="Carballo J."/>
            <person name="Santos B.A.C.M."/>
            <person name="Zappacosta D."/>
            <person name="Garbus I."/>
            <person name="Selva J.P."/>
            <person name="Gallo C.A."/>
            <person name="Diaz A."/>
            <person name="Albertini E."/>
            <person name="Caccamo M."/>
            <person name="Echenique V."/>
        </authorList>
    </citation>
    <scope>NUCLEOTIDE SEQUENCE [LARGE SCALE GENOMIC DNA]</scope>
    <source>
        <strain evidence="2">cv. Victoria</strain>
        <tissue evidence="1">Leaf</tissue>
    </source>
</reference>
<keyword evidence="2" id="KW-1185">Reference proteome</keyword>
<sequence>MQGQRDRVRSPDMSLYVALDFLVGAAADGCFVPSSMPFLITLSCVALSCLQGTGIQFPWTPVDGKESKKCRHLRGMRRHWHKP</sequence>
<accession>A0A5J9VU97</accession>
<gene>
    <name evidence="1" type="ORF">EJB05_13218</name>
</gene>
<dbReference type="AlphaFoldDB" id="A0A5J9VU97"/>
<organism evidence="1 2">
    <name type="scientific">Eragrostis curvula</name>
    <name type="common">weeping love grass</name>
    <dbReference type="NCBI Taxonomy" id="38414"/>
    <lineage>
        <taxon>Eukaryota</taxon>
        <taxon>Viridiplantae</taxon>
        <taxon>Streptophyta</taxon>
        <taxon>Embryophyta</taxon>
        <taxon>Tracheophyta</taxon>
        <taxon>Spermatophyta</taxon>
        <taxon>Magnoliopsida</taxon>
        <taxon>Liliopsida</taxon>
        <taxon>Poales</taxon>
        <taxon>Poaceae</taxon>
        <taxon>PACMAD clade</taxon>
        <taxon>Chloridoideae</taxon>
        <taxon>Eragrostideae</taxon>
        <taxon>Eragrostidinae</taxon>
        <taxon>Eragrostis</taxon>
    </lineage>
</organism>
<name>A0A5J9VU97_9POAL</name>
<comment type="caution">
    <text evidence="1">The sequence shown here is derived from an EMBL/GenBank/DDBJ whole genome shotgun (WGS) entry which is preliminary data.</text>
</comment>
<evidence type="ECO:0000313" key="1">
    <source>
        <dbReference type="EMBL" id="TVU39779.1"/>
    </source>
</evidence>
<proteinExistence type="predicted"/>
<dbReference type="Proteomes" id="UP000324897">
    <property type="component" value="Chromosome 4"/>
</dbReference>